<keyword evidence="7 10" id="KW-0067">ATP-binding</keyword>
<evidence type="ECO:0000313" key="16">
    <source>
        <dbReference type="Proteomes" id="UP000502641"/>
    </source>
</evidence>
<dbReference type="SMART" id="SM00220">
    <property type="entry name" value="S_TKc"/>
    <property type="match status" value="1"/>
</dbReference>
<dbReference type="CDD" id="cd14014">
    <property type="entry name" value="STKc_PknB_like"/>
    <property type="match status" value="1"/>
</dbReference>
<evidence type="ECO:0000256" key="9">
    <source>
        <dbReference type="ARBA" id="ARBA00048679"/>
    </source>
</evidence>
<feature type="region of interest" description="Disordered" evidence="11">
    <location>
        <begin position="533"/>
        <end position="564"/>
    </location>
</feature>
<dbReference type="PROSITE" id="PS50011">
    <property type="entry name" value="PROTEIN_KINASE_DOM"/>
    <property type="match status" value="1"/>
</dbReference>
<dbReference type="GO" id="GO:0005524">
    <property type="term" value="F:ATP binding"/>
    <property type="evidence" value="ECO:0007669"/>
    <property type="project" value="UniProtKB-UniRule"/>
</dbReference>
<dbReference type="Gene3D" id="3.30.200.20">
    <property type="entry name" value="Phosphorylase Kinase, domain 1"/>
    <property type="match status" value="1"/>
</dbReference>
<evidence type="ECO:0000259" key="13">
    <source>
        <dbReference type="PROSITE" id="PS50011"/>
    </source>
</evidence>
<dbReference type="EMBL" id="CP053189">
    <property type="protein sequence ID" value="QJS11032.1"/>
    <property type="molecule type" value="Genomic_DNA"/>
</dbReference>
<evidence type="ECO:0000256" key="11">
    <source>
        <dbReference type="SAM" id="MobiDB-lite"/>
    </source>
</evidence>
<dbReference type="EC" id="2.7.11.1" evidence="1"/>
<keyword evidence="12" id="KW-0472">Membrane</keyword>
<dbReference type="SUPFAM" id="SSF56112">
    <property type="entry name" value="Protein kinase-like (PK-like)"/>
    <property type="match status" value="1"/>
</dbReference>
<comment type="catalytic activity">
    <reaction evidence="9">
        <text>L-seryl-[protein] + ATP = O-phospho-L-seryl-[protein] + ADP + H(+)</text>
        <dbReference type="Rhea" id="RHEA:17989"/>
        <dbReference type="Rhea" id="RHEA-COMP:9863"/>
        <dbReference type="Rhea" id="RHEA-COMP:11604"/>
        <dbReference type="ChEBI" id="CHEBI:15378"/>
        <dbReference type="ChEBI" id="CHEBI:29999"/>
        <dbReference type="ChEBI" id="CHEBI:30616"/>
        <dbReference type="ChEBI" id="CHEBI:83421"/>
        <dbReference type="ChEBI" id="CHEBI:456216"/>
        <dbReference type="EC" id="2.7.11.1"/>
    </reaction>
</comment>
<dbReference type="NCBIfam" id="NF033483">
    <property type="entry name" value="PknB_PASTA_kin"/>
    <property type="match status" value="1"/>
</dbReference>
<dbReference type="SMART" id="SM00740">
    <property type="entry name" value="PASTA"/>
    <property type="match status" value="4"/>
</dbReference>
<dbReference type="Gene3D" id="3.30.10.20">
    <property type="match status" value="4"/>
</dbReference>
<keyword evidence="16" id="KW-1185">Reference proteome</keyword>
<evidence type="ECO:0000256" key="12">
    <source>
        <dbReference type="SAM" id="Phobius"/>
    </source>
</evidence>
<keyword evidence="6 15" id="KW-0418">Kinase</keyword>
<evidence type="ECO:0000256" key="10">
    <source>
        <dbReference type="PROSITE-ProRule" id="PRU10141"/>
    </source>
</evidence>
<dbReference type="PANTHER" id="PTHR43289">
    <property type="entry name" value="MITOGEN-ACTIVATED PROTEIN KINASE KINASE KINASE 20-RELATED"/>
    <property type="match status" value="1"/>
</dbReference>
<evidence type="ECO:0000259" key="14">
    <source>
        <dbReference type="PROSITE" id="PS51178"/>
    </source>
</evidence>
<evidence type="ECO:0000256" key="6">
    <source>
        <dbReference type="ARBA" id="ARBA00022777"/>
    </source>
</evidence>
<sequence>MEEPRRLGGRYELGQVLGRGGMAEVYLAHDTRLGRTVAVKTLRADLARDPSFQARFRREAQSAASLNHPAIVAVYDTGEDYIDGVSIPYIVMEYVDGSTLRELLHSGRKLLPERAMEMTIGILQGLEYAHRSGIVHRDIKPANVMLTRNGQVKVMDFGIARAMGDAGMTMTQTAAVIGTAQYLSPEQAKGEQVDARSDLYSTGCLLYELLTVRPPFVGDSPVAVAYQHVREEPQPPSVFDPEITPEMDAIVLKALVKDPNYRYQSADEMRADIEACLDGQPVAATAAMGAVGYGGYPDDQATTALRSEPAGATTMLPPMNPDDGGYGYDERPDRRRQQKKSNSSTILLVVAGLLVLVGAILIGMYAFGDKGGGDGKVPVPSFVGQPEKTARKMAENVDLKVTVTKEACEDQATGNVCTQKPGEGTKVEKNSTVTLVVSTGAPKVTVPSVIGLSLDDAKAKLEGDDYKFTVKTEARVSTESPNTVLDQNPIGGKQRQKGSEITLVIAKAEEKVTVPDVTGKSCDEAKAELQAKGLAPTCNDTPVTDPAQDGKVQNTNPPAGQQVSKNTPVAINVGKAQQPQQKPVPDVTRKTVKEAQQILQQQGFTQIQVNGPTDDKARVVLQTPQQGTQADPGSTQIVLTTADFGGGNNGGGDNGGGFFGGIG</sequence>
<dbReference type="RefSeq" id="WP_171154657.1">
    <property type="nucleotide sequence ID" value="NZ_CP053189.1"/>
</dbReference>
<feature type="domain" description="Protein kinase" evidence="13">
    <location>
        <begin position="11"/>
        <end position="277"/>
    </location>
</feature>
<keyword evidence="2" id="KW-0723">Serine/threonine-protein kinase</keyword>
<name>A0A6M4PJM1_9ACTN</name>
<evidence type="ECO:0000256" key="8">
    <source>
        <dbReference type="ARBA" id="ARBA00047899"/>
    </source>
</evidence>
<dbReference type="Gene3D" id="1.10.510.10">
    <property type="entry name" value="Transferase(Phosphotransferase) domain 1"/>
    <property type="match status" value="1"/>
</dbReference>
<evidence type="ECO:0000256" key="2">
    <source>
        <dbReference type="ARBA" id="ARBA00022527"/>
    </source>
</evidence>
<dbReference type="PROSITE" id="PS51178">
    <property type="entry name" value="PASTA"/>
    <property type="match status" value="4"/>
</dbReference>
<keyword evidence="3" id="KW-0808">Transferase</keyword>
<dbReference type="InterPro" id="IPR005543">
    <property type="entry name" value="PASTA_dom"/>
</dbReference>
<dbReference type="PANTHER" id="PTHR43289:SF6">
    <property type="entry name" value="SERINE_THREONINE-PROTEIN KINASE NEKL-3"/>
    <property type="match status" value="1"/>
</dbReference>
<dbReference type="KEGG" id="sarg:HKX69_17250"/>
<evidence type="ECO:0000256" key="4">
    <source>
        <dbReference type="ARBA" id="ARBA00022737"/>
    </source>
</evidence>
<feature type="domain" description="PASTA" evidence="14">
    <location>
        <begin position="440"/>
        <end position="507"/>
    </location>
</feature>
<dbReference type="InterPro" id="IPR017441">
    <property type="entry name" value="Protein_kinase_ATP_BS"/>
</dbReference>
<dbReference type="PROSITE" id="PS00107">
    <property type="entry name" value="PROTEIN_KINASE_ATP"/>
    <property type="match status" value="1"/>
</dbReference>
<feature type="domain" description="PASTA" evidence="14">
    <location>
        <begin position="508"/>
        <end position="575"/>
    </location>
</feature>
<dbReference type="FunFam" id="1.10.510.10:FF:000021">
    <property type="entry name" value="Serine/threonine protein kinase"/>
    <property type="match status" value="1"/>
</dbReference>
<evidence type="ECO:0000256" key="3">
    <source>
        <dbReference type="ARBA" id="ARBA00022679"/>
    </source>
</evidence>
<keyword evidence="4" id="KW-0677">Repeat</keyword>
<dbReference type="AlphaFoldDB" id="A0A6M4PJM1"/>
<dbReference type="SUPFAM" id="SSF54184">
    <property type="entry name" value="Penicillin-binding protein 2x (pbp-2x), c-terminal domain"/>
    <property type="match status" value="2"/>
</dbReference>
<dbReference type="FunFam" id="3.30.200.20:FF:000035">
    <property type="entry name" value="Serine/threonine protein kinase Stk1"/>
    <property type="match status" value="1"/>
</dbReference>
<feature type="binding site" evidence="10">
    <location>
        <position position="40"/>
    </location>
    <ligand>
        <name>ATP</name>
        <dbReference type="ChEBI" id="CHEBI:30616"/>
    </ligand>
</feature>
<dbReference type="InterPro" id="IPR000719">
    <property type="entry name" value="Prot_kinase_dom"/>
</dbReference>
<keyword evidence="5 10" id="KW-0547">Nucleotide-binding</keyword>
<organism evidence="15 16">
    <name type="scientific">Streptomyces argyrophylli</name>
    <dbReference type="NCBI Taxonomy" id="2726118"/>
    <lineage>
        <taxon>Bacteria</taxon>
        <taxon>Bacillati</taxon>
        <taxon>Actinomycetota</taxon>
        <taxon>Actinomycetes</taxon>
        <taxon>Kitasatosporales</taxon>
        <taxon>Streptomycetaceae</taxon>
        <taxon>Streptomyces</taxon>
    </lineage>
</organism>
<proteinExistence type="predicted"/>
<keyword evidence="12" id="KW-0812">Transmembrane</keyword>
<evidence type="ECO:0000256" key="7">
    <source>
        <dbReference type="ARBA" id="ARBA00022840"/>
    </source>
</evidence>
<reference evidence="15 16" key="1">
    <citation type="submission" date="2020-05" db="EMBL/GenBank/DDBJ databases">
        <authorList>
            <person name="Li K."/>
        </authorList>
    </citation>
    <scope>NUCLEOTIDE SEQUENCE [LARGE SCALE GENOMIC DNA]</scope>
    <source>
        <strain evidence="16">jing01</strain>
    </source>
</reference>
<feature type="compositionally biased region" description="Polar residues" evidence="11">
    <location>
        <begin position="551"/>
        <end position="564"/>
    </location>
</feature>
<dbReference type="Pfam" id="PF00069">
    <property type="entry name" value="Pkinase"/>
    <property type="match status" value="1"/>
</dbReference>
<dbReference type="GO" id="GO:0045717">
    <property type="term" value="P:negative regulation of fatty acid biosynthetic process"/>
    <property type="evidence" value="ECO:0007669"/>
    <property type="project" value="UniProtKB-ARBA"/>
</dbReference>
<accession>A0A6M4PJM1</accession>
<dbReference type="PROSITE" id="PS00108">
    <property type="entry name" value="PROTEIN_KINASE_ST"/>
    <property type="match status" value="1"/>
</dbReference>
<evidence type="ECO:0000256" key="1">
    <source>
        <dbReference type="ARBA" id="ARBA00012513"/>
    </source>
</evidence>
<dbReference type="InterPro" id="IPR008271">
    <property type="entry name" value="Ser/Thr_kinase_AS"/>
</dbReference>
<dbReference type="Proteomes" id="UP000502641">
    <property type="component" value="Chromosome"/>
</dbReference>
<dbReference type="CDD" id="cd06577">
    <property type="entry name" value="PASTA_pknB"/>
    <property type="match status" value="4"/>
</dbReference>
<feature type="transmembrane region" description="Helical" evidence="12">
    <location>
        <begin position="345"/>
        <end position="367"/>
    </location>
</feature>
<feature type="domain" description="PASTA" evidence="14">
    <location>
        <begin position="373"/>
        <end position="439"/>
    </location>
</feature>
<gene>
    <name evidence="15" type="primary">pknB</name>
    <name evidence="15" type="ORF">HKX69_17250</name>
</gene>
<evidence type="ECO:0000313" key="15">
    <source>
        <dbReference type="EMBL" id="QJS11032.1"/>
    </source>
</evidence>
<protein>
    <recommendedName>
        <fullName evidence="1">non-specific serine/threonine protein kinase</fullName>
        <ecNumber evidence="1">2.7.11.1</ecNumber>
    </recommendedName>
</protein>
<evidence type="ECO:0000256" key="5">
    <source>
        <dbReference type="ARBA" id="ARBA00022741"/>
    </source>
</evidence>
<dbReference type="GO" id="GO:0004674">
    <property type="term" value="F:protein serine/threonine kinase activity"/>
    <property type="evidence" value="ECO:0007669"/>
    <property type="project" value="UniProtKB-KW"/>
</dbReference>
<keyword evidence="12" id="KW-1133">Transmembrane helix</keyword>
<feature type="domain" description="PASTA" evidence="14">
    <location>
        <begin position="578"/>
        <end position="643"/>
    </location>
</feature>
<comment type="catalytic activity">
    <reaction evidence="8">
        <text>L-threonyl-[protein] + ATP = O-phospho-L-threonyl-[protein] + ADP + H(+)</text>
        <dbReference type="Rhea" id="RHEA:46608"/>
        <dbReference type="Rhea" id="RHEA-COMP:11060"/>
        <dbReference type="Rhea" id="RHEA-COMP:11605"/>
        <dbReference type="ChEBI" id="CHEBI:15378"/>
        <dbReference type="ChEBI" id="CHEBI:30013"/>
        <dbReference type="ChEBI" id="CHEBI:30616"/>
        <dbReference type="ChEBI" id="CHEBI:61977"/>
        <dbReference type="ChEBI" id="CHEBI:456216"/>
        <dbReference type="EC" id="2.7.11.1"/>
    </reaction>
</comment>
<feature type="region of interest" description="Disordered" evidence="11">
    <location>
        <begin position="308"/>
        <end position="341"/>
    </location>
</feature>
<dbReference type="InterPro" id="IPR011009">
    <property type="entry name" value="Kinase-like_dom_sf"/>
</dbReference>
<dbReference type="Pfam" id="PF03793">
    <property type="entry name" value="PASTA"/>
    <property type="match status" value="4"/>
</dbReference>